<dbReference type="InterPro" id="IPR039068">
    <property type="entry name" value="PqqC-like"/>
</dbReference>
<protein>
    <submittedName>
        <fullName evidence="2">Iron-containing redox enzyme</fullName>
    </submittedName>
</protein>
<evidence type="ECO:0000313" key="4">
    <source>
        <dbReference type="EMBL" id="VFK07312.1"/>
    </source>
</evidence>
<reference evidence="2" key="1">
    <citation type="submission" date="2019-02" db="EMBL/GenBank/DDBJ databases">
        <authorList>
            <person name="Gruber-Vodicka R. H."/>
            <person name="Seah K. B. B."/>
        </authorList>
    </citation>
    <scope>NUCLEOTIDE SEQUENCE</scope>
    <source>
        <strain evidence="2">BECK_BZ163</strain>
        <strain evidence="4">BECK_BZ164</strain>
        <strain evidence="3">BECK_BZ165</strain>
    </source>
</reference>
<sequence length="252" mass="28333">MANSSDNANGFENHSESSVVRILNELYQNHPLFSRPDGFLGWLGAEKRTKEDLKRFAQLYYPHVTRTRLFQGALLSLCPTQDTQAVVAAILYDEYGRQQPSERHLVVYERLFAGMGLQRPELTDALDTEVLGSRLYAAAMHGIVRQAHWARAYGAVGIGGELPIPSLYRPIYSAYTRVFSSDLDPDALAIFRSHIDLDDFHARSLIEAVQPEYISDPIIAKELEIGFRMNLEARRFMLDSITAQIDNGPGMG</sequence>
<evidence type="ECO:0000313" key="3">
    <source>
        <dbReference type="EMBL" id="VFJ53853.1"/>
    </source>
</evidence>
<dbReference type="PANTHER" id="PTHR40279:SF3">
    <property type="entry name" value="4-AMINOBENZOATE SYNTHASE"/>
    <property type="match status" value="1"/>
</dbReference>
<gene>
    <name evidence="2" type="ORF">BECKFM1743A_GA0114220_101163</name>
    <name evidence="4" type="ORF">BECKFM1743B_GA0114221_100376</name>
    <name evidence="3" type="ORF">BECKFM1743C_GA0114222_101306</name>
</gene>
<evidence type="ECO:0000256" key="1">
    <source>
        <dbReference type="ARBA" id="ARBA00023002"/>
    </source>
</evidence>
<accession>A0A450SJC8</accession>
<dbReference type="SUPFAM" id="SSF48613">
    <property type="entry name" value="Heme oxygenase-like"/>
    <property type="match status" value="1"/>
</dbReference>
<dbReference type="Gene3D" id="1.20.910.10">
    <property type="entry name" value="Heme oxygenase-like"/>
    <property type="match status" value="1"/>
</dbReference>
<dbReference type="AlphaFoldDB" id="A0A450SJC8"/>
<proteinExistence type="predicted"/>
<dbReference type="InterPro" id="IPR016084">
    <property type="entry name" value="Haem_Oase-like_multi-hlx"/>
</dbReference>
<name>A0A450SJC8_9GAMM</name>
<dbReference type="Pfam" id="PF14518">
    <property type="entry name" value="Haem_oxygenas_2"/>
    <property type="match status" value="1"/>
</dbReference>
<evidence type="ECO:0000313" key="2">
    <source>
        <dbReference type="EMBL" id="VFJ53550.1"/>
    </source>
</evidence>
<keyword evidence="1" id="KW-0560">Oxidoreductase</keyword>
<dbReference type="GO" id="GO:0016491">
    <property type="term" value="F:oxidoreductase activity"/>
    <property type="evidence" value="ECO:0007669"/>
    <property type="project" value="UniProtKB-KW"/>
</dbReference>
<dbReference type="EMBL" id="CAADFL010000037">
    <property type="protein sequence ID" value="VFK07312.1"/>
    <property type="molecule type" value="Genomic_DNA"/>
</dbReference>
<dbReference type="SMART" id="SM01236">
    <property type="entry name" value="Haem_oxygenase_2"/>
    <property type="match status" value="1"/>
</dbReference>
<dbReference type="EMBL" id="CAADFA010000130">
    <property type="protein sequence ID" value="VFJ53853.1"/>
    <property type="molecule type" value="Genomic_DNA"/>
</dbReference>
<dbReference type="EMBL" id="CAADEZ010000116">
    <property type="protein sequence ID" value="VFJ53550.1"/>
    <property type="molecule type" value="Genomic_DNA"/>
</dbReference>
<organism evidence="2">
    <name type="scientific">Candidatus Kentrum sp. FM</name>
    <dbReference type="NCBI Taxonomy" id="2126340"/>
    <lineage>
        <taxon>Bacteria</taxon>
        <taxon>Pseudomonadati</taxon>
        <taxon>Pseudomonadota</taxon>
        <taxon>Gammaproteobacteria</taxon>
        <taxon>Candidatus Kentrum</taxon>
    </lineage>
</organism>
<dbReference type="PANTHER" id="PTHR40279">
    <property type="entry name" value="PQQC-LIKE PROTEIN"/>
    <property type="match status" value="1"/>
</dbReference>